<evidence type="ECO:0000256" key="5">
    <source>
        <dbReference type="PROSITE-ProRule" id="PRU01248"/>
    </source>
</evidence>
<evidence type="ECO:0000256" key="4">
    <source>
        <dbReference type="ARBA" id="ARBA00023172"/>
    </source>
</evidence>
<dbReference type="InterPro" id="IPR058717">
    <property type="entry name" value="Phage_L5_Integrase_N"/>
</dbReference>
<dbReference type="OrthoDB" id="1822491at2"/>
<keyword evidence="2" id="KW-0229">DNA integration</keyword>
<protein>
    <submittedName>
        <fullName evidence="8">Prophage phiRv2 integrase</fullName>
    </submittedName>
</protein>
<keyword evidence="9" id="KW-1185">Reference proteome</keyword>
<sequence>MSPRKPPPRSTRRSFGRLRQFRSGRWKASYTGPDGKLYEAPSTFAAKIDAEAWLTDRRREIDRELWSPPASGEQKRTAAQRKKAAAEKFEDYAARWVATRMVKGRPLRPRTIAHYEKLLDDHIKPTFGKKPIRDITMSSVDRWYAQTLTDQPTMRAHCYSLLRTILETARIRDRLIEVNPCAIRGAGTVTRKIKPKPASIEQLATIEAAMPDQYRLMVPLAAWCALRFGELVELRRGDIDLKESVVRIQRAAVRVDGGWLVGDPKSDAGIRDVAMPPHILPAVKAHLAQHVARGNDALLFPAKNGGHLQPSTLNRHYYKARTVAKRNDLRWHDLRHSGATLAAQTGATLAELMARLGHSTPQAAMRYQHATQGRDREIAALLSKLADSKLSHDDR</sequence>
<dbReference type="SUPFAM" id="SSF56349">
    <property type="entry name" value="DNA breaking-rejoining enzymes"/>
    <property type="match status" value="1"/>
</dbReference>
<dbReference type="InterPro" id="IPR013762">
    <property type="entry name" value="Integrase-like_cat_sf"/>
</dbReference>
<evidence type="ECO:0000313" key="9">
    <source>
        <dbReference type="Proteomes" id="UP000267289"/>
    </source>
</evidence>
<dbReference type="InterPro" id="IPR044068">
    <property type="entry name" value="CB"/>
</dbReference>
<dbReference type="PANTHER" id="PTHR30629">
    <property type="entry name" value="PROPHAGE INTEGRASE"/>
    <property type="match status" value="1"/>
</dbReference>
<reference evidence="8 9" key="1">
    <citation type="submission" date="2018-09" db="EMBL/GenBank/DDBJ databases">
        <authorList>
            <person name="Tagini F."/>
        </authorList>
    </citation>
    <scope>NUCLEOTIDE SEQUENCE [LARGE SCALE GENOMIC DNA]</scope>
    <source>
        <strain evidence="8 9">MK13</strain>
    </source>
</reference>
<dbReference type="GO" id="GO:0003677">
    <property type="term" value="F:DNA binding"/>
    <property type="evidence" value="ECO:0007669"/>
    <property type="project" value="UniProtKB-UniRule"/>
</dbReference>
<dbReference type="EMBL" id="UPHQ01000080">
    <property type="protein sequence ID" value="VBA38005.1"/>
    <property type="molecule type" value="Genomic_DNA"/>
</dbReference>
<dbReference type="Gene3D" id="1.10.443.10">
    <property type="entry name" value="Intergrase catalytic core"/>
    <property type="match status" value="1"/>
</dbReference>
<dbReference type="InterPro" id="IPR002104">
    <property type="entry name" value="Integrase_catalytic"/>
</dbReference>
<dbReference type="Pfam" id="PF00589">
    <property type="entry name" value="Phage_integrase"/>
    <property type="match status" value="1"/>
</dbReference>
<feature type="domain" description="Core-binding (CB)" evidence="7">
    <location>
        <begin position="87"/>
        <end position="170"/>
    </location>
</feature>
<evidence type="ECO:0000256" key="3">
    <source>
        <dbReference type="ARBA" id="ARBA00023125"/>
    </source>
</evidence>
<evidence type="ECO:0000256" key="1">
    <source>
        <dbReference type="ARBA" id="ARBA00008857"/>
    </source>
</evidence>
<evidence type="ECO:0000259" key="7">
    <source>
        <dbReference type="PROSITE" id="PS51900"/>
    </source>
</evidence>
<keyword evidence="3 5" id="KW-0238">DNA-binding</keyword>
<evidence type="ECO:0000313" key="8">
    <source>
        <dbReference type="EMBL" id="VBA38005.1"/>
    </source>
</evidence>
<dbReference type="PANTHER" id="PTHR30629:SF2">
    <property type="entry name" value="PROPHAGE INTEGRASE INTS-RELATED"/>
    <property type="match status" value="1"/>
</dbReference>
<proteinExistence type="inferred from homology"/>
<comment type="similarity">
    <text evidence="1">Belongs to the 'phage' integrase family.</text>
</comment>
<dbReference type="AlphaFoldDB" id="A0A498Q121"/>
<keyword evidence="4" id="KW-0233">DNA recombination</keyword>
<dbReference type="Proteomes" id="UP000267289">
    <property type="component" value="Unassembled WGS sequence"/>
</dbReference>
<dbReference type="CDD" id="cd01189">
    <property type="entry name" value="INT_ICEBs1_C_like"/>
    <property type="match status" value="1"/>
</dbReference>
<dbReference type="InterPro" id="IPR010998">
    <property type="entry name" value="Integrase_recombinase_N"/>
</dbReference>
<dbReference type="RefSeq" id="WP_075540968.1">
    <property type="nucleotide sequence ID" value="NZ_UPHQ01000080.1"/>
</dbReference>
<organism evidence="8 9">
    <name type="scientific">Mycobacterium innocens</name>
    <dbReference type="NCBI Taxonomy" id="2341083"/>
    <lineage>
        <taxon>Bacteria</taxon>
        <taxon>Bacillati</taxon>
        <taxon>Actinomycetota</taxon>
        <taxon>Actinomycetes</taxon>
        <taxon>Mycobacteriales</taxon>
        <taxon>Mycobacteriaceae</taxon>
        <taxon>Mycobacterium</taxon>
    </lineage>
</organism>
<feature type="domain" description="Tyr recombinase" evidence="6">
    <location>
        <begin position="193"/>
        <end position="380"/>
    </location>
</feature>
<dbReference type="InterPro" id="IPR050808">
    <property type="entry name" value="Phage_Integrase"/>
</dbReference>
<accession>A0A498Q121</accession>
<dbReference type="GO" id="GO:0015074">
    <property type="term" value="P:DNA integration"/>
    <property type="evidence" value="ECO:0007669"/>
    <property type="project" value="UniProtKB-KW"/>
</dbReference>
<name>A0A498Q121_9MYCO</name>
<dbReference type="GO" id="GO:0006310">
    <property type="term" value="P:DNA recombination"/>
    <property type="evidence" value="ECO:0007669"/>
    <property type="project" value="UniProtKB-KW"/>
</dbReference>
<dbReference type="Pfam" id="PF26003">
    <property type="entry name" value="Integrase_N_phage"/>
    <property type="match status" value="1"/>
</dbReference>
<evidence type="ECO:0000256" key="2">
    <source>
        <dbReference type="ARBA" id="ARBA00022908"/>
    </source>
</evidence>
<evidence type="ECO:0000259" key="6">
    <source>
        <dbReference type="PROSITE" id="PS51898"/>
    </source>
</evidence>
<dbReference type="InterPro" id="IPR004107">
    <property type="entry name" value="Integrase_SAM-like_N"/>
</dbReference>
<dbReference type="PROSITE" id="PS51900">
    <property type="entry name" value="CB"/>
    <property type="match status" value="1"/>
</dbReference>
<dbReference type="Gene3D" id="1.10.150.130">
    <property type="match status" value="1"/>
</dbReference>
<dbReference type="PROSITE" id="PS51898">
    <property type="entry name" value="TYR_RECOMBINASE"/>
    <property type="match status" value="1"/>
</dbReference>
<dbReference type="Pfam" id="PF14659">
    <property type="entry name" value="Phage_int_SAM_3"/>
    <property type="match status" value="1"/>
</dbReference>
<dbReference type="InterPro" id="IPR011010">
    <property type="entry name" value="DNA_brk_join_enz"/>
</dbReference>
<gene>
    <name evidence="8" type="ORF">LAUMK13_01913</name>
</gene>